<comment type="caution">
    <text evidence="2">The sequence shown here is derived from an EMBL/GenBank/DDBJ whole genome shotgun (WGS) entry which is preliminary data.</text>
</comment>
<name>A0AAD7LUJ8_QUISA</name>
<keyword evidence="1" id="KW-0175">Coiled coil</keyword>
<dbReference type="KEGG" id="qsa:O6P43_018482"/>
<dbReference type="EMBL" id="JARAOO010000007">
    <property type="protein sequence ID" value="KAJ7963370.1"/>
    <property type="molecule type" value="Genomic_DNA"/>
</dbReference>
<feature type="coiled-coil region" evidence="1">
    <location>
        <begin position="62"/>
        <end position="93"/>
    </location>
</feature>
<keyword evidence="3" id="KW-1185">Reference proteome</keyword>
<evidence type="ECO:0000256" key="1">
    <source>
        <dbReference type="SAM" id="Coils"/>
    </source>
</evidence>
<protein>
    <submittedName>
        <fullName evidence="2">Uncharacterized protein</fullName>
    </submittedName>
</protein>
<reference evidence="2" key="1">
    <citation type="journal article" date="2023" name="Science">
        <title>Elucidation of the pathway for biosynthesis of saponin adjuvants from the soapbark tree.</title>
        <authorList>
            <person name="Reed J."/>
            <person name="Orme A."/>
            <person name="El-Demerdash A."/>
            <person name="Owen C."/>
            <person name="Martin L.B.B."/>
            <person name="Misra R.C."/>
            <person name="Kikuchi S."/>
            <person name="Rejzek M."/>
            <person name="Martin A.C."/>
            <person name="Harkess A."/>
            <person name="Leebens-Mack J."/>
            <person name="Louveau T."/>
            <person name="Stephenson M.J."/>
            <person name="Osbourn A."/>
        </authorList>
    </citation>
    <scope>NUCLEOTIDE SEQUENCE</scope>
    <source>
        <strain evidence="2">S10</strain>
    </source>
</reference>
<dbReference type="Proteomes" id="UP001163823">
    <property type="component" value="Chromosome 7"/>
</dbReference>
<sequence length="100" mass="11477">MMSSIKHVLVTGRRCWFNASTASEDWVLIMKLKGTLRLMATKPSSRAAVHGVKLPLPDIVDKEEVQKEILKRKEEKEAKRKEIEKKLDSQLKYSIKPADD</sequence>
<organism evidence="2 3">
    <name type="scientific">Quillaja saponaria</name>
    <name type="common">Soap bark tree</name>
    <dbReference type="NCBI Taxonomy" id="32244"/>
    <lineage>
        <taxon>Eukaryota</taxon>
        <taxon>Viridiplantae</taxon>
        <taxon>Streptophyta</taxon>
        <taxon>Embryophyta</taxon>
        <taxon>Tracheophyta</taxon>
        <taxon>Spermatophyta</taxon>
        <taxon>Magnoliopsida</taxon>
        <taxon>eudicotyledons</taxon>
        <taxon>Gunneridae</taxon>
        <taxon>Pentapetalae</taxon>
        <taxon>rosids</taxon>
        <taxon>fabids</taxon>
        <taxon>Fabales</taxon>
        <taxon>Quillajaceae</taxon>
        <taxon>Quillaja</taxon>
    </lineage>
</organism>
<accession>A0AAD7LUJ8</accession>
<dbReference type="AlphaFoldDB" id="A0AAD7LUJ8"/>
<proteinExistence type="predicted"/>
<gene>
    <name evidence="2" type="ORF">O6P43_018482</name>
</gene>
<evidence type="ECO:0000313" key="3">
    <source>
        <dbReference type="Proteomes" id="UP001163823"/>
    </source>
</evidence>
<evidence type="ECO:0000313" key="2">
    <source>
        <dbReference type="EMBL" id="KAJ7963370.1"/>
    </source>
</evidence>